<gene>
    <name evidence="2" type="ORF">PG999_007273</name>
</gene>
<dbReference type="AlphaFoldDB" id="A0AAW0QXU1"/>
<dbReference type="EMBL" id="JAQQWP010000006">
    <property type="protein sequence ID" value="KAK8115204.1"/>
    <property type="molecule type" value="Genomic_DNA"/>
</dbReference>
<dbReference type="Gene3D" id="3.40.50.1110">
    <property type="entry name" value="SGNH hydrolase"/>
    <property type="match status" value="1"/>
</dbReference>
<sequence>MTTAENPSKKPRLDGEAALPELPDGPVIYNQVVLLGDSLFQFCTKVSDGFCFQGALQDLCVRRLDVINRGFSGWNTKNVVRYLETIFPPRSEAAPRIEYLLVLLGANDAALELDTASQHVDEEDYRSNLKTIITHPNIVAHSPKILLVTPPPMDEIMAEKVDKEKHGRACRDAAVSARYSEIARQVAADVPGTVLVDLHAAIMKAAIAATPDLDDKGLGKAGLPLGYPGSIRGGLEQMLPDGLHMSGQAYRVFFDAVKEHIGPFPEDDEAGFVLPGWRKTNPVNHKGEKIYED</sequence>
<evidence type="ECO:0000313" key="2">
    <source>
        <dbReference type="EMBL" id="KAK8115204.1"/>
    </source>
</evidence>
<dbReference type="InterPro" id="IPR036514">
    <property type="entry name" value="SGNH_hydro_sf"/>
</dbReference>
<dbReference type="Proteomes" id="UP001392437">
    <property type="component" value="Unassembled WGS sequence"/>
</dbReference>
<dbReference type="Pfam" id="PF13472">
    <property type="entry name" value="Lipase_GDSL_2"/>
    <property type="match status" value="1"/>
</dbReference>
<keyword evidence="3" id="KW-1185">Reference proteome</keyword>
<evidence type="ECO:0000259" key="1">
    <source>
        <dbReference type="Pfam" id="PF13472"/>
    </source>
</evidence>
<reference evidence="2 3" key="1">
    <citation type="submission" date="2023-01" db="EMBL/GenBank/DDBJ databases">
        <title>Analysis of 21 Apiospora genomes using comparative genomics revels a genus with tremendous synthesis potential of carbohydrate active enzymes and secondary metabolites.</title>
        <authorList>
            <person name="Sorensen T."/>
        </authorList>
    </citation>
    <scope>NUCLEOTIDE SEQUENCE [LARGE SCALE GENOMIC DNA]</scope>
    <source>
        <strain evidence="2 3">CBS 117206</strain>
    </source>
</reference>
<dbReference type="InterPro" id="IPR013830">
    <property type="entry name" value="SGNH_hydro"/>
</dbReference>
<organism evidence="2 3">
    <name type="scientific">Apiospora kogelbergensis</name>
    <dbReference type="NCBI Taxonomy" id="1337665"/>
    <lineage>
        <taxon>Eukaryota</taxon>
        <taxon>Fungi</taxon>
        <taxon>Dikarya</taxon>
        <taxon>Ascomycota</taxon>
        <taxon>Pezizomycotina</taxon>
        <taxon>Sordariomycetes</taxon>
        <taxon>Xylariomycetidae</taxon>
        <taxon>Amphisphaeriales</taxon>
        <taxon>Apiosporaceae</taxon>
        <taxon>Apiospora</taxon>
    </lineage>
</organism>
<dbReference type="CDD" id="cd01838">
    <property type="entry name" value="Isoamyl_acetate_hydrolase_like"/>
    <property type="match status" value="1"/>
</dbReference>
<protein>
    <submittedName>
        <fullName evidence="2">GDSL-like Lipase/Acylhydrolase</fullName>
    </submittedName>
</protein>
<dbReference type="SUPFAM" id="SSF52266">
    <property type="entry name" value="SGNH hydrolase"/>
    <property type="match status" value="1"/>
</dbReference>
<comment type="caution">
    <text evidence="2">The sequence shown here is derived from an EMBL/GenBank/DDBJ whole genome shotgun (WGS) entry which is preliminary data.</text>
</comment>
<feature type="domain" description="SGNH hydrolase-type esterase" evidence="1">
    <location>
        <begin position="34"/>
        <end position="251"/>
    </location>
</feature>
<evidence type="ECO:0000313" key="3">
    <source>
        <dbReference type="Proteomes" id="UP001392437"/>
    </source>
</evidence>
<dbReference type="InterPro" id="IPR045136">
    <property type="entry name" value="Iah1-like"/>
</dbReference>
<accession>A0AAW0QXU1</accession>
<name>A0AAW0QXU1_9PEZI</name>
<dbReference type="PANTHER" id="PTHR14209">
    <property type="entry name" value="ISOAMYL ACETATE-HYDROLYZING ESTERASE 1"/>
    <property type="match status" value="1"/>
</dbReference>
<proteinExistence type="predicted"/>
<dbReference type="PANTHER" id="PTHR14209:SF19">
    <property type="entry name" value="ISOAMYL ACETATE-HYDROLYZING ESTERASE 1 HOMOLOG"/>
    <property type="match status" value="1"/>
</dbReference>